<organism evidence="5 6">
    <name type="scientific">Acidiphilium iwatense</name>
    <dbReference type="NCBI Taxonomy" id="768198"/>
    <lineage>
        <taxon>Bacteria</taxon>
        <taxon>Pseudomonadati</taxon>
        <taxon>Pseudomonadota</taxon>
        <taxon>Alphaproteobacteria</taxon>
        <taxon>Acetobacterales</taxon>
        <taxon>Acidocellaceae</taxon>
        <taxon>Acidiphilium</taxon>
    </lineage>
</organism>
<dbReference type="PROSITE" id="PS01124">
    <property type="entry name" value="HTH_ARAC_FAMILY_2"/>
    <property type="match status" value="1"/>
</dbReference>
<dbReference type="Gene3D" id="1.10.10.60">
    <property type="entry name" value="Homeodomain-like"/>
    <property type="match status" value="1"/>
</dbReference>
<dbReference type="Pfam" id="PF12625">
    <property type="entry name" value="Arabinose_bd"/>
    <property type="match status" value="1"/>
</dbReference>
<gene>
    <name evidence="5" type="ORF">L2A60_19680</name>
</gene>
<dbReference type="Proteomes" id="UP001521209">
    <property type="component" value="Unassembled WGS sequence"/>
</dbReference>
<dbReference type="PRINTS" id="PR00032">
    <property type="entry name" value="HTHARAC"/>
</dbReference>
<evidence type="ECO:0000256" key="3">
    <source>
        <dbReference type="ARBA" id="ARBA00023163"/>
    </source>
</evidence>
<dbReference type="InterPro" id="IPR032687">
    <property type="entry name" value="AraC-type_N"/>
</dbReference>
<dbReference type="EMBL" id="JAKGBZ010000096">
    <property type="protein sequence ID" value="MCF3948866.1"/>
    <property type="molecule type" value="Genomic_DNA"/>
</dbReference>
<evidence type="ECO:0000256" key="1">
    <source>
        <dbReference type="ARBA" id="ARBA00023015"/>
    </source>
</evidence>
<proteinExistence type="predicted"/>
<comment type="caution">
    <text evidence="5">The sequence shown here is derived from an EMBL/GenBank/DDBJ whole genome shotgun (WGS) entry which is preliminary data.</text>
</comment>
<keyword evidence="1" id="KW-0805">Transcription regulation</keyword>
<accession>A0ABS9E4L8</accession>
<dbReference type="InterPro" id="IPR009057">
    <property type="entry name" value="Homeodomain-like_sf"/>
</dbReference>
<keyword evidence="6" id="KW-1185">Reference proteome</keyword>
<keyword evidence="2" id="KW-0238">DNA-binding</keyword>
<evidence type="ECO:0000313" key="5">
    <source>
        <dbReference type="EMBL" id="MCF3948866.1"/>
    </source>
</evidence>
<sequence length="351" mass="39229">MTRPAVMTSPTIRTIAASGIVGFIESLGFEADVILHSTEVENCDLDDPFGRLPLAVYCNLLEEASRRTNMERFGLHFGFASDIRLLGEIGNLVNCVPTVGTALRELCRNFSGLQEQSELRLRFEGGLALLEYRIRDGRIADRQQDSELTLGVLLNFLRKMLGSSFVPEEIRFEHIEPADCREYHASFGAEVSFVSERNAIIFRPNVLAARIPQADLIRGALIDSTIKNKKQVRWSNNLVGLVCDEIRIGFARGDLTLATVAHKIGMSESSLYRHLCYEGINFVDLVRGIRREFAVNLLNKEHISLGEIALLLGYSEQSAFSRAFKKWTGVTPLDYRKQCLAGLPLGLSHLI</sequence>
<name>A0ABS9E4L8_9PROT</name>
<evidence type="ECO:0000313" key="6">
    <source>
        <dbReference type="Proteomes" id="UP001521209"/>
    </source>
</evidence>
<dbReference type="SMART" id="SM00342">
    <property type="entry name" value="HTH_ARAC"/>
    <property type="match status" value="1"/>
</dbReference>
<protein>
    <submittedName>
        <fullName evidence="5">AraC family transcriptional regulator</fullName>
    </submittedName>
</protein>
<dbReference type="PANTHER" id="PTHR47894">
    <property type="entry name" value="HTH-TYPE TRANSCRIPTIONAL REGULATOR GADX"/>
    <property type="match status" value="1"/>
</dbReference>
<evidence type="ECO:0000259" key="4">
    <source>
        <dbReference type="PROSITE" id="PS01124"/>
    </source>
</evidence>
<feature type="domain" description="HTH araC/xylS-type" evidence="4">
    <location>
        <begin position="236"/>
        <end position="338"/>
    </location>
</feature>
<dbReference type="PANTHER" id="PTHR47894:SF4">
    <property type="entry name" value="HTH-TYPE TRANSCRIPTIONAL REGULATOR GADX"/>
    <property type="match status" value="1"/>
</dbReference>
<dbReference type="InterPro" id="IPR018060">
    <property type="entry name" value="HTH_AraC"/>
</dbReference>
<keyword evidence="3" id="KW-0804">Transcription</keyword>
<reference evidence="5 6" key="1">
    <citation type="submission" date="2022-01" db="EMBL/GenBank/DDBJ databases">
        <authorList>
            <person name="Won M."/>
            <person name="Kim S.-J."/>
            <person name="Kwon S.-W."/>
        </authorList>
    </citation>
    <scope>NUCLEOTIDE SEQUENCE [LARGE SCALE GENOMIC DNA]</scope>
    <source>
        <strain evidence="5 6">KCTC 23505</strain>
    </source>
</reference>
<dbReference type="SUPFAM" id="SSF46689">
    <property type="entry name" value="Homeodomain-like"/>
    <property type="match status" value="1"/>
</dbReference>
<evidence type="ECO:0000256" key="2">
    <source>
        <dbReference type="ARBA" id="ARBA00023125"/>
    </source>
</evidence>
<dbReference type="Pfam" id="PF12833">
    <property type="entry name" value="HTH_18"/>
    <property type="match status" value="1"/>
</dbReference>
<dbReference type="InterPro" id="IPR020449">
    <property type="entry name" value="Tscrpt_reg_AraC-type_HTH"/>
</dbReference>